<dbReference type="STRING" id="523844.MSTHT_1662"/>
<evidence type="ECO:0000256" key="5">
    <source>
        <dbReference type="ARBA" id="ARBA00022411"/>
    </source>
</evidence>
<evidence type="ECO:0000313" key="17">
    <source>
        <dbReference type="Proteomes" id="UP000066529"/>
    </source>
</evidence>
<dbReference type="GO" id="GO:0005829">
    <property type="term" value="C:cytosol"/>
    <property type="evidence" value="ECO:0007669"/>
    <property type="project" value="TreeGrafter"/>
</dbReference>
<feature type="domain" description="GMPS ATP-PPase" evidence="15">
    <location>
        <begin position="2"/>
        <end position="184"/>
    </location>
</feature>
<dbReference type="AlphaFoldDB" id="A0A0E3NDK9"/>
<dbReference type="GeneID" id="41602981"/>
<organism evidence="16 17">
    <name type="scientific">Methanosarcina thermophila (strain ATCC 43570 / DSM 1825 / OCM 12 / VKM B-1830 / TM-1)</name>
    <dbReference type="NCBI Taxonomy" id="523844"/>
    <lineage>
        <taxon>Archaea</taxon>
        <taxon>Methanobacteriati</taxon>
        <taxon>Methanobacteriota</taxon>
        <taxon>Stenosarchaea group</taxon>
        <taxon>Methanomicrobia</taxon>
        <taxon>Methanosarcinales</taxon>
        <taxon>Methanosarcinaceae</taxon>
        <taxon>Methanosarcina</taxon>
    </lineage>
</organism>
<dbReference type="UniPathway" id="UPA00189">
    <property type="reaction ID" value="UER00296"/>
</dbReference>
<dbReference type="InterPro" id="IPR025777">
    <property type="entry name" value="GMPS_ATP_PPase_dom"/>
</dbReference>
<dbReference type="Gene3D" id="3.30.300.10">
    <property type="match status" value="1"/>
</dbReference>
<dbReference type="InterPro" id="IPR026598">
    <property type="entry name" value="GMP_synthase_B"/>
</dbReference>
<evidence type="ECO:0000256" key="13">
    <source>
        <dbReference type="HAMAP-Rule" id="MF_00345"/>
    </source>
</evidence>
<reference evidence="16 17" key="1">
    <citation type="submission" date="2014-07" db="EMBL/GenBank/DDBJ databases">
        <title>Methanogenic archaea and the global carbon cycle.</title>
        <authorList>
            <person name="Henriksen J.R."/>
            <person name="Luke J."/>
            <person name="Reinhart S."/>
            <person name="Benedict M.N."/>
            <person name="Youngblut N.D."/>
            <person name="Metcalf M.E."/>
            <person name="Whitaker R.J."/>
            <person name="Metcalf W.W."/>
        </authorList>
    </citation>
    <scope>NUCLEOTIDE SEQUENCE [LARGE SCALE GENOMIC DNA]</scope>
    <source>
        <strain evidence="17">ATCC 43570 / DSM 1825 / OCM 12 / VKM B-1830 / TM-1</strain>
    </source>
</reference>
<dbReference type="KEGG" id="mthr:MSTHT_1662"/>
<dbReference type="Proteomes" id="UP000066529">
    <property type="component" value="Chromosome"/>
</dbReference>
<dbReference type="InterPro" id="IPR022310">
    <property type="entry name" value="NAD/GMP_synthase"/>
</dbReference>
<dbReference type="OrthoDB" id="33844at2157"/>
<dbReference type="Pfam" id="PF02540">
    <property type="entry name" value="NAD_synthase"/>
    <property type="match status" value="1"/>
</dbReference>
<evidence type="ECO:0000256" key="3">
    <source>
        <dbReference type="ARBA" id="ARBA00011264"/>
    </source>
</evidence>
<keyword evidence="6 13" id="KW-0436">Ligase</keyword>
<comment type="pathway">
    <text evidence="2 13">Purine metabolism; GMP biosynthesis; GMP from XMP (L-Gln route): step 1/1.</text>
</comment>
<evidence type="ECO:0000256" key="4">
    <source>
        <dbReference type="ARBA" id="ARBA00012746"/>
    </source>
</evidence>
<dbReference type="Pfam" id="PF00958">
    <property type="entry name" value="GMP_synt_C"/>
    <property type="match status" value="1"/>
</dbReference>
<evidence type="ECO:0000256" key="2">
    <source>
        <dbReference type="ARBA" id="ARBA00005153"/>
    </source>
</evidence>
<dbReference type="RefSeq" id="WP_048167447.1">
    <property type="nucleotide sequence ID" value="NZ_CP009501.1"/>
</dbReference>
<evidence type="ECO:0000256" key="11">
    <source>
        <dbReference type="ARBA" id="ARBA00030464"/>
    </source>
</evidence>
<proteinExistence type="inferred from homology"/>
<name>A0A0E3NDK9_METTT</name>
<dbReference type="PROSITE" id="PS51553">
    <property type="entry name" value="GMPS_ATP_PPASE"/>
    <property type="match status" value="1"/>
</dbReference>
<feature type="binding site" evidence="14">
    <location>
        <begin position="29"/>
        <end position="35"/>
    </location>
    <ligand>
        <name>ATP</name>
        <dbReference type="ChEBI" id="CHEBI:30616"/>
    </ligand>
</feature>
<dbReference type="EC" id="6.3.5.2" evidence="4 13"/>
<evidence type="ECO:0000256" key="12">
    <source>
        <dbReference type="ARBA" id="ARBA00049404"/>
    </source>
</evidence>
<accession>A0A0E3NDK9</accession>
<dbReference type="PANTHER" id="PTHR11922">
    <property type="entry name" value="GMP SYNTHASE-RELATED"/>
    <property type="match status" value="1"/>
</dbReference>
<comment type="function">
    <text evidence="1 13">Catalyzes the synthesis of GMP from XMP.</text>
</comment>
<dbReference type="PANTHER" id="PTHR11922:SF2">
    <property type="entry name" value="GMP SYNTHASE [GLUTAMINE-HYDROLYZING]"/>
    <property type="match status" value="1"/>
</dbReference>
<evidence type="ECO:0000256" key="10">
    <source>
        <dbReference type="ARBA" id="ARBA00022840"/>
    </source>
</evidence>
<keyword evidence="9 13" id="KW-0658">Purine biosynthesis</keyword>
<evidence type="ECO:0000256" key="9">
    <source>
        <dbReference type="ARBA" id="ARBA00022755"/>
    </source>
</evidence>
<dbReference type="GO" id="GO:0005524">
    <property type="term" value="F:ATP binding"/>
    <property type="evidence" value="ECO:0007669"/>
    <property type="project" value="UniProtKB-UniRule"/>
</dbReference>
<evidence type="ECO:0000256" key="8">
    <source>
        <dbReference type="ARBA" id="ARBA00022749"/>
    </source>
</evidence>
<dbReference type="HOGENOM" id="CLU_014340_0_0_2"/>
<evidence type="ECO:0000256" key="14">
    <source>
        <dbReference type="PROSITE-ProRule" id="PRU00886"/>
    </source>
</evidence>
<dbReference type="EMBL" id="CP009501">
    <property type="protein sequence ID" value="AKB13420.1"/>
    <property type="molecule type" value="Genomic_DNA"/>
</dbReference>
<dbReference type="NCBIfam" id="TIGR00884">
    <property type="entry name" value="guaA_Cterm"/>
    <property type="match status" value="1"/>
</dbReference>
<dbReference type="GO" id="GO:0003921">
    <property type="term" value="F:GMP synthase activity"/>
    <property type="evidence" value="ECO:0007669"/>
    <property type="project" value="InterPro"/>
</dbReference>
<dbReference type="FunFam" id="3.30.300.10:FF:000002">
    <property type="entry name" value="GMP synthase [glutamine-hydrolyzing]"/>
    <property type="match status" value="1"/>
</dbReference>
<keyword evidence="8 13" id="KW-0332">GMP biosynthesis</keyword>
<evidence type="ECO:0000256" key="1">
    <source>
        <dbReference type="ARBA" id="ARBA00002332"/>
    </source>
</evidence>
<dbReference type="SUPFAM" id="SSF54810">
    <property type="entry name" value="GMP synthetase C-terminal dimerisation domain"/>
    <property type="match status" value="1"/>
</dbReference>
<keyword evidence="10 13" id="KW-0067">ATP-binding</keyword>
<dbReference type="FunFam" id="3.40.50.620:FF:000208">
    <property type="entry name" value="GMP synthase [glutamine-hydrolyzing] subunit B"/>
    <property type="match status" value="1"/>
</dbReference>
<dbReference type="HAMAP" id="MF_00345">
    <property type="entry name" value="GMP_synthase_B"/>
    <property type="match status" value="1"/>
</dbReference>
<evidence type="ECO:0000259" key="15">
    <source>
        <dbReference type="PROSITE" id="PS51553"/>
    </source>
</evidence>
<comment type="catalytic activity">
    <reaction evidence="12 13">
        <text>XMP + L-glutamine + ATP + H2O = GMP + L-glutamate + AMP + diphosphate + 2 H(+)</text>
        <dbReference type="Rhea" id="RHEA:11680"/>
        <dbReference type="ChEBI" id="CHEBI:15377"/>
        <dbReference type="ChEBI" id="CHEBI:15378"/>
        <dbReference type="ChEBI" id="CHEBI:29985"/>
        <dbReference type="ChEBI" id="CHEBI:30616"/>
        <dbReference type="ChEBI" id="CHEBI:33019"/>
        <dbReference type="ChEBI" id="CHEBI:57464"/>
        <dbReference type="ChEBI" id="CHEBI:58115"/>
        <dbReference type="ChEBI" id="CHEBI:58359"/>
        <dbReference type="ChEBI" id="CHEBI:456215"/>
        <dbReference type="EC" id="6.3.5.2"/>
    </reaction>
</comment>
<dbReference type="Gene3D" id="3.40.50.620">
    <property type="entry name" value="HUPs"/>
    <property type="match status" value="1"/>
</dbReference>
<evidence type="ECO:0000313" key="16">
    <source>
        <dbReference type="EMBL" id="AKB13420.1"/>
    </source>
</evidence>
<dbReference type="InterPro" id="IPR001674">
    <property type="entry name" value="GMP_synth_C"/>
</dbReference>
<dbReference type="SUPFAM" id="SSF52402">
    <property type="entry name" value="Adenine nucleotide alpha hydrolases-like"/>
    <property type="match status" value="1"/>
</dbReference>
<evidence type="ECO:0000256" key="6">
    <source>
        <dbReference type="ARBA" id="ARBA00022598"/>
    </source>
</evidence>
<evidence type="ECO:0000256" key="7">
    <source>
        <dbReference type="ARBA" id="ARBA00022741"/>
    </source>
</evidence>
<comment type="subunit">
    <text evidence="3 13">Heterodimer composed of a glutamine amidotransferase subunit (A) and a GMP-binding subunit (B).</text>
</comment>
<protein>
    <recommendedName>
        <fullName evidence="5 13">GMP synthase [glutamine-hydrolyzing] subunit B</fullName>
        <ecNumber evidence="4 13">6.3.5.2</ecNumber>
    </recommendedName>
    <alternativeName>
        <fullName evidence="11 13">GMP synthetase</fullName>
    </alternativeName>
</protein>
<dbReference type="PATRIC" id="fig|523844.20.peg.2064"/>
<dbReference type="CDD" id="cd01997">
    <property type="entry name" value="GMP_synthase_C"/>
    <property type="match status" value="1"/>
</dbReference>
<keyword evidence="7 13" id="KW-0547">Nucleotide-binding</keyword>
<sequence>MVKPEKFISEAIEKISKEIKDGRAIIALSGGVDSSVCAELAYRAIGDRLQPIYIDTGLMRKGETERIKHIFSHMNLDIVYAKDRFLAALKGITDPEEKRKAIGETFIRVFEEEARKLAAEYLIQGTIYPDRIESEGGIKSHHNVGGLPSVMDFKQIVEPIADLYKDEVREIAWALQLPDEICERMPFPGPGLAVRVLGEVTEEKLEVVREANFIVEEELLDRFCPWQAFAAILGKGTGVKGDVRAYGWIVAIRAVGSRDGMTAEALELPWDVLKKLEARITSEIPKVARVVYDITPKPPATIEFE</sequence>
<dbReference type="InterPro" id="IPR014729">
    <property type="entry name" value="Rossmann-like_a/b/a_fold"/>
</dbReference>
<gene>
    <name evidence="13" type="primary">guaAB</name>
    <name evidence="16" type="ORF">MSTHT_1662</name>
</gene>